<dbReference type="PROSITE" id="PS50006">
    <property type="entry name" value="FHA_DOMAIN"/>
    <property type="match status" value="1"/>
</dbReference>
<dbReference type="GO" id="GO:0005886">
    <property type="term" value="C:plasma membrane"/>
    <property type="evidence" value="ECO:0007669"/>
    <property type="project" value="TreeGrafter"/>
</dbReference>
<keyword evidence="2" id="KW-1185">Reference proteome</keyword>
<dbReference type="FunFam" id="3.30.70.270:FF:000001">
    <property type="entry name" value="Diguanylate cyclase domain protein"/>
    <property type="match status" value="1"/>
</dbReference>
<dbReference type="GO" id="GO:1902201">
    <property type="term" value="P:negative regulation of bacterial-type flagellum-dependent cell motility"/>
    <property type="evidence" value="ECO:0007669"/>
    <property type="project" value="TreeGrafter"/>
</dbReference>
<dbReference type="GO" id="GO:0043709">
    <property type="term" value="P:cell adhesion involved in single-species biofilm formation"/>
    <property type="evidence" value="ECO:0007669"/>
    <property type="project" value="TreeGrafter"/>
</dbReference>
<dbReference type="SUPFAM" id="SSF55073">
    <property type="entry name" value="Nucleotide cyclase"/>
    <property type="match status" value="1"/>
</dbReference>
<dbReference type="PROSITE" id="PS50887">
    <property type="entry name" value="GGDEF"/>
    <property type="match status" value="1"/>
</dbReference>
<dbReference type="InterPro" id="IPR050469">
    <property type="entry name" value="Diguanylate_Cyclase"/>
</dbReference>
<dbReference type="Proteomes" id="UP000249799">
    <property type="component" value="Chromosome"/>
</dbReference>
<dbReference type="NCBIfam" id="TIGR00254">
    <property type="entry name" value="GGDEF"/>
    <property type="match status" value="1"/>
</dbReference>
<dbReference type="CDD" id="cd01949">
    <property type="entry name" value="GGDEF"/>
    <property type="match status" value="1"/>
</dbReference>
<dbReference type="InterPro" id="IPR008984">
    <property type="entry name" value="SMAD_FHA_dom_sf"/>
</dbReference>
<dbReference type="RefSeq" id="WP_111333764.1">
    <property type="nucleotide sequence ID" value="NZ_CP030032.1"/>
</dbReference>
<dbReference type="PANTHER" id="PTHR45138:SF9">
    <property type="entry name" value="DIGUANYLATE CYCLASE DGCM-RELATED"/>
    <property type="match status" value="1"/>
</dbReference>
<dbReference type="InterPro" id="IPR000160">
    <property type="entry name" value="GGDEF_dom"/>
</dbReference>
<dbReference type="OrthoDB" id="9783076at2"/>
<organism evidence="1 2">
    <name type="scientific">Bradymonas sediminis</name>
    <dbReference type="NCBI Taxonomy" id="1548548"/>
    <lineage>
        <taxon>Bacteria</taxon>
        <taxon>Deltaproteobacteria</taxon>
        <taxon>Bradymonadales</taxon>
        <taxon>Bradymonadaceae</taxon>
        <taxon>Bradymonas</taxon>
    </lineage>
</organism>
<proteinExistence type="predicted"/>
<dbReference type="InterPro" id="IPR043128">
    <property type="entry name" value="Rev_trsase/Diguanyl_cyclase"/>
</dbReference>
<reference evidence="1 2" key="1">
    <citation type="submission" date="2018-06" db="EMBL/GenBank/DDBJ databases">
        <title>Lujinxingia sediminis gen. nov. sp. nov., a new facultative anaerobic member of the class Deltaproteobacteria, and proposal of Lujinxingaceae fam. nov.</title>
        <authorList>
            <person name="Guo L.-Y."/>
            <person name="Li C.-M."/>
            <person name="Wang S."/>
            <person name="Du Z.-J."/>
        </authorList>
    </citation>
    <scope>NUCLEOTIDE SEQUENCE [LARGE SCALE GENOMIC DNA]</scope>
    <source>
        <strain evidence="1 2">FA350</strain>
    </source>
</reference>
<sequence length="322" mass="36142">MANDNTVVTVINKLPTPDSSGQEACLVVINGVELGKKYSLSQPTTVIGRSSKGDIQIDEDAISRSHATIYDSGDHYLLKDMASTNGTYVNDVEVTDQRLRDGDQIKIGRTIFKFLTGSNIEASYHDEIYRLTTVDGLTEIYNKRFFLQAIEKEMSRSIRYERSLSLIMCDLDHFKAINDTYGHLAGDHILKKVAQRINGQIRRDDVFARYGGEEFVLLLPEVDRAQATRLAEKLRATVASEPFEFDDTEIHVTLSLGVADLDEYRAIMPPFKAMSPSVFASSSRASHTDTQQEVINSHPFIKLADDRLYQAKELGRNRVVGK</sequence>
<evidence type="ECO:0000313" key="1">
    <source>
        <dbReference type="EMBL" id="AWV89336.1"/>
    </source>
</evidence>
<dbReference type="GO" id="GO:0052621">
    <property type="term" value="F:diguanylate cyclase activity"/>
    <property type="evidence" value="ECO:0007669"/>
    <property type="project" value="TreeGrafter"/>
</dbReference>
<gene>
    <name evidence="1" type="ORF">DN745_08300</name>
</gene>
<dbReference type="Pfam" id="PF00990">
    <property type="entry name" value="GGDEF"/>
    <property type="match status" value="1"/>
</dbReference>
<dbReference type="SMART" id="SM00240">
    <property type="entry name" value="FHA"/>
    <property type="match status" value="1"/>
</dbReference>
<dbReference type="InterPro" id="IPR029787">
    <property type="entry name" value="Nucleotide_cyclase"/>
</dbReference>
<dbReference type="AlphaFoldDB" id="A0A2Z4FKQ4"/>
<dbReference type="Pfam" id="PF00498">
    <property type="entry name" value="FHA"/>
    <property type="match status" value="1"/>
</dbReference>
<protein>
    <submittedName>
        <fullName evidence="1">GGDEF domain-containing protein</fullName>
    </submittedName>
</protein>
<dbReference type="PANTHER" id="PTHR45138">
    <property type="entry name" value="REGULATORY COMPONENTS OF SENSORY TRANSDUCTION SYSTEM"/>
    <property type="match status" value="1"/>
</dbReference>
<accession>A0A2Z4FKQ4</accession>
<dbReference type="SUPFAM" id="SSF49879">
    <property type="entry name" value="SMAD/FHA domain"/>
    <property type="match status" value="1"/>
</dbReference>
<name>A0A2Z4FKQ4_9DELT</name>
<dbReference type="EMBL" id="CP030032">
    <property type="protein sequence ID" value="AWV89336.1"/>
    <property type="molecule type" value="Genomic_DNA"/>
</dbReference>
<dbReference type="Gene3D" id="2.60.200.20">
    <property type="match status" value="1"/>
</dbReference>
<dbReference type="InterPro" id="IPR000253">
    <property type="entry name" value="FHA_dom"/>
</dbReference>
<evidence type="ECO:0000313" key="2">
    <source>
        <dbReference type="Proteomes" id="UP000249799"/>
    </source>
</evidence>
<dbReference type="CDD" id="cd00060">
    <property type="entry name" value="FHA"/>
    <property type="match status" value="1"/>
</dbReference>
<dbReference type="SMART" id="SM00267">
    <property type="entry name" value="GGDEF"/>
    <property type="match status" value="1"/>
</dbReference>
<dbReference type="Gene3D" id="3.30.70.270">
    <property type="match status" value="1"/>
</dbReference>
<dbReference type="KEGG" id="bsed:DN745_08300"/>